<evidence type="ECO:0000256" key="10">
    <source>
        <dbReference type="PIRSR" id="PIRSR602401-1"/>
    </source>
</evidence>
<keyword evidence="14" id="KW-1185">Reference proteome</keyword>
<comment type="cofactor">
    <cofactor evidence="1 10">
        <name>heme</name>
        <dbReference type="ChEBI" id="CHEBI:30413"/>
    </cofactor>
</comment>
<keyword evidence="4 12" id="KW-0812">Transmembrane</keyword>
<dbReference type="PANTHER" id="PTHR24286">
    <property type="entry name" value="CYTOCHROME P450 26"/>
    <property type="match status" value="1"/>
</dbReference>
<dbReference type="OrthoDB" id="1372046at2759"/>
<evidence type="ECO:0000256" key="9">
    <source>
        <dbReference type="ARBA" id="ARBA00023136"/>
    </source>
</evidence>
<evidence type="ECO:0000256" key="2">
    <source>
        <dbReference type="ARBA" id="ARBA00004167"/>
    </source>
</evidence>
<proteinExistence type="inferred from homology"/>
<dbReference type="PRINTS" id="PR00463">
    <property type="entry name" value="EP450I"/>
</dbReference>
<dbReference type="GO" id="GO:0004497">
    <property type="term" value="F:monooxygenase activity"/>
    <property type="evidence" value="ECO:0000318"/>
    <property type="project" value="GO_Central"/>
</dbReference>
<evidence type="ECO:0000256" key="12">
    <source>
        <dbReference type="SAM" id="Phobius"/>
    </source>
</evidence>
<dbReference type="InterPro" id="IPR017972">
    <property type="entry name" value="Cyt_P450_CS"/>
</dbReference>
<dbReference type="GO" id="GO:0005506">
    <property type="term" value="F:iron ion binding"/>
    <property type="evidence" value="ECO:0007669"/>
    <property type="project" value="InterPro"/>
</dbReference>
<evidence type="ECO:0000313" key="13">
    <source>
        <dbReference type="EMBL" id="KAF5774202.1"/>
    </source>
</evidence>
<accession>A0A9K3EIN2</accession>
<dbReference type="InterPro" id="IPR002401">
    <property type="entry name" value="Cyt_P450_E_grp-I"/>
</dbReference>
<evidence type="ECO:0000256" key="7">
    <source>
        <dbReference type="ARBA" id="ARBA00023002"/>
    </source>
</evidence>
<keyword evidence="10 11" id="KW-0349">Heme</keyword>
<evidence type="ECO:0000256" key="5">
    <source>
        <dbReference type="ARBA" id="ARBA00022723"/>
    </source>
</evidence>
<reference evidence="13" key="2">
    <citation type="submission" date="2020-06" db="EMBL/GenBank/DDBJ databases">
        <title>Helianthus annuus Genome sequencing and assembly Release 2.</title>
        <authorList>
            <person name="Gouzy J."/>
            <person name="Langlade N."/>
            <person name="Munos S."/>
        </authorList>
    </citation>
    <scope>NUCLEOTIDE SEQUENCE</scope>
    <source>
        <tissue evidence="13">Leaves</tissue>
    </source>
</reference>
<dbReference type="Gramene" id="mRNA:HanXRQr2_Chr13g0597611">
    <property type="protein sequence ID" value="mRNA:HanXRQr2_Chr13g0597611"/>
    <property type="gene ID" value="HanXRQr2_Chr13g0597611"/>
</dbReference>
<evidence type="ECO:0000256" key="6">
    <source>
        <dbReference type="ARBA" id="ARBA00022989"/>
    </source>
</evidence>
<organism evidence="13 14">
    <name type="scientific">Helianthus annuus</name>
    <name type="common">Common sunflower</name>
    <dbReference type="NCBI Taxonomy" id="4232"/>
    <lineage>
        <taxon>Eukaryota</taxon>
        <taxon>Viridiplantae</taxon>
        <taxon>Streptophyta</taxon>
        <taxon>Embryophyta</taxon>
        <taxon>Tracheophyta</taxon>
        <taxon>Spermatophyta</taxon>
        <taxon>Magnoliopsida</taxon>
        <taxon>eudicotyledons</taxon>
        <taxon>Gunneridae</taxon>
        <taxon>Pentapetalae</taxon>
        <taxon>asterids</taxon>
        <taxon>campanulids</taxon>
        <taxon>Asterales</taxon>
        <taxon>Asteraceae</taxon>
        <taxon>Asteroideae</taxon>
        <taxon>Heliantheae alliance</taxon>
        <taxon>Heliantheae</taxon>
        <taxon>Helianthus</taxon>
    </lineage>
</organism>
<dbReference type="PRINTS" id="PR00385">
    <property type="entry name" value="P450"/>
</dbReference>
<evidence type="ECO:0000256" key="8">
    <source>
        <dbReference type="ARBA" id="ARBA00023004"/>
    </source>
</evidence>
<dbReference type="Pfam" id="PF00067">
    <property type="entry name" value="p450"/>
    <property type="match status" value="1"/>
</dbReference>
<dbReference type="PANTHER" id="PTHR24286:SF366">
    <property type="entry name" value="BETA-AMYRIN 28-OXIDASE"/>
    <property type="match status" value="1"/>
</dbReference>
<dbReference type="GO" id="GO:0016705">
    <property type="term" value="F:oxidoreductase activity, acting on paired donors, with incorporation or reduction of molecular oxygen"/>
    <property type="evidence" value="ECO:0007669"/>
    <property type="project" value="InterPro"/>
</dbReference>
<keyword evidence="8 10" id="KW-0408">Iron</keyword>
<evidence type="ECO:0000256" key="4">
    <source>
        <dbReference type="ARBA" id="ARBA00022692"/>
    </source>
</evidence>
<dbReference type="PROSITE" id="PS00086">
    <property type="entry name" value="CYTOCHROME_P450"/>
    <property type="match status" value="1"/>
</dbReference>
<keyword evidence="9 12" id="KW-0472">Membrane</keyword>
<comment type="subcellular location">
    <subcellularLocation>
        <location evidence="2">Membrane</location>
        <topology evidence="2">Single-pass membrane protein</topology>
    </subcellularLocation>
</comment>
<keyword evidence="6 12" id="KW-1133">Transmembrane helix</keyword>
<reference evidence="13" key="1">
    <citation type="journal article" date="2017" name="Nature">
        <title>The sunflower genome provides insights into oil metabolism, flowering and Asterid evolution.</title>
        <authorList>
            <person name="Badouin H."/>
            <person name="Gouzy J."/>
            <person name="Grassa C.J."/>
            <person name="Murat F."/>
            <person name="Staton S.E."/>
            <person name="Cottret L."/>
            <person name="Lelandais-Briere C."/>
            <person name="Owens G.L."/>
            <person name="Carrere S."/>
            <person name="Mayjonade B."/>
            <person name="Legrand L."/>
            <person name="Gill N."/>
            <person name="Kane N.C."/>
            <person name="Bowers J.E."/>
            <person name="Hubner S."/>
            <person name="Bellec A."/>
            <person name="Berard A."/>
            <person name="Berges H."/>
            <person name="Blanchet N."/>
            <person name="Boniface M.C."/>
            <person name="Brunel D."/>
            <person name="Catrice O."/>
            <person name="Chaidir N."/>
            <person name="Claudel C."/>
            <person name="Donnadieu C."/>
            <person name="Faraut T."/>
            <person name="Fievet G."/>
            <person name="Helmstetter N."/>
            <person name="King M."/>
            <person name="Knapp S.J."/>
            <person name="Lai Z."/>
            <person name="Le Paslier M.C."/>
            <person name="Lippi Y."/>
            <person name="Lorenzon L."/>
            <person name="Mandel J.R."/>
            <person name="Marage G."/>
            <person name="Marchand G."/>
            <person name="Marquand E."/>
            <person name="Bret-Mestries E."/>
            <person name="Morien E."/>
            <person name="Nambeesan S."/>
            <person name="Nguyen T."/>
            <person name="Pegot-Espagnet P."/>
            <person name="Pouilly N."/>
            <person name="Raftis F."/>
            <person name="Sallet E."/>
            <person name="Schiex T."/>
            <person name="Thomas J."/>
            <person name="Vandecasteele C."/>
            <person name="Vares D."/>
            <person name="Vear F."/>
            <person name="Vautrin S."/>
            <person name="Crespi M."/>
            <person name="Mangin B."/>
            <person name="Burke J.M."/>
            <person name="Salse J."/>
            <person name="Munos S."/>
            <person name="Vincourt P."/>
            <person name="Rieseberg L.H."/>
            <person name="Langlade N.B."/>
        </authorList>
    </citation>
    <scope>NUCLEOTIDE SEQUENCE</scope>
    <source>
        <tissue evidence="13">Leaves</tissue>
    </source>
</reference>
<dbReference type="FunFam" id="1.10.630.10:FF:000022">
    <property type="entry name" value="Taxadiene 5-alpha hydroxylase"/>
    <property type="match status" value="1"/>
</dbReference>
<protein>
    <submittedName>
        <fullName evidence="13">Cytochrome P450</fullName>
    </submittedName>
</protein>
<evidence type="ECO:0000256" key="1">
    <source>
        <dbReference type="ARBA" id="ARBA00001971"/>
    </source>
</evidence>
<dbReference type="GO" id="GO:0016020">
    <property type="term" value="C:membrane"/>
    <property type="evidence" value="ECO:0007669"/>
    <property type="project" value="UniProtKB-SubCell"/>
</dbReference>
<keyword evidence="7 11" id="KW-0560">Oxidoreductase</keyword>
<dbReference type="CDD" id="cd11043">
    <property type="entry name" value="CYP90-like"/>
    <property type="match status" value="1"/>
</dbReference>
<dbReference type="InterPro" id="IPR036396">
    <property type="entry name" value="Cyt_P450_sf"/>
</dbReference>
<keyword evidence="5 10" id="KW-0479">Metal-binding</keyword>
<evidence type="ECO:0000313" key="14">
    <source>
        <dbReference type="Proteomes" id="UP000215914"/>
    </source>
</evidence>
<evidence type="ECO:0000256" key="11">
    <source>
        <dbReference type="RuleBase" id="RU000461"/>
    </source>
</evidence>
<dbReference type="Proteomes" id="UP000215914">
    <property type="component" value="Unassembled WGS sequence"/>
</dbReference>
<name>A0A9K3EIN2_HELAN</name>
<dbReference type="InterPro" id="IPR001128">
    <property type="entry name" value="Cyt_P450"/>
</dbReference>
<evidence type="ECO:0000256" key="3">
    <source>
        <dbReference type="ARBA" id="ARBA00010617"/>
    </source>
</evidence>
<feature type="transmembrane region" description="Helical" evidence="12">
    <location>
        <begin position="24"/>
        <end position="44"/>
    </location>
</feature>
<sequence length="496" mass="56547">MQTQTHQPRATNTPIYSSSTMDTLFLLSSTLLPIIALFILRHLFSQKTTIPGSYGWPLLIGENIDYFKQLRSGTNEKFVMQRRKLYGDVFKTSILGEKMVFLCGPEGNKFLFANENKLVEAWWPSSVKSIIKKSHDRSVTTESANVRQLLPPFLRPHAVKNYVAGMDSELKQQFQDYWIGRDQVEVCPLVAKYTFSLAVKLLFGVRDPVELEKLAVSFVEVVSGIISVPINIPGTRFNRGVKAAARICEVINDIIARRRKDLADGTADPSQNLLSHMIVEVDKHNQDKNNVSMTEGDLSSNLLGLLIGGYDTVNTTIVFIMMTLVDYPDVYQQVLKEQREVAKAKPSGELLNWDDLHKMKYSWNVACEVLRMRPPTIGAFRVAKTDFTFAGFKIPKGWKLHYTHRNHEFFPHPEKFDPSRFDGVGPAPYTYVPFGGGPRMCPGNEYARAKILVFMHNIITRYNWERLIPDEKVVNDPFPRPVHRFPIKLIPHKTES</sequence>
<dbReference type="AlphaFoldDB" id="A0A9K3EIN2"/>
<feature type="binding site" description="axial binding residue" evidence="10">
    <location>
        <position position="441"/>
    </location>
    <ligand>
        <name>heme</name>
        <dbReference type="ChEBI" id="CHEBI:30413"/>
    </ligand>
    <ligandPart>
        <name>Fe</name>
        <dbReference type="ChEBI" id="CHEBI:18248"/>
    </ligandPart>
</feature>
<dbReference type="GO" id="GO:0020037">
    <property type="term" value="F:heme binding"/>
    <property type="evidence" value="ECO:0007669"/>
    <property type="project" value="InterPro"/>
</dbReference>
<dbReference type="SUPFAM" id="SSF48264">
    <property type="entry name" value="Cytochrome P450"/>
    <property type="match status" value="1"/>
</dbReference>
<dbReference type="Gene3D" id="1.10.630.10">
    <property type="entry name" value="Cytochrome P450"/>
    <property type="match status" value="1"/>
</dbReference>
<gene>
    <name evidence="13" type="ORF">HanXRQr2_Chr13g0597611</name>
</gene>
<comment type="caution">
    <text evidence="13">The sequence shown here is derived from an EMBL/GenBank/DDBJ whole genome shotgun (WGS) entry which is preliminary data.</text>
</comment>
<keyword evidence="11" id="KW-0503">Monooxygenase</keyword>
<comment type="similarity">
    <text evidence="3 11">Belongs to the cytochrome P450 family.</text>
</comment>
<dbReference type="EMBL" id="MNCJ02000328">
    <property type="protein sequence ID" value="KAF5774202.1"/>
    <property type="molecule type" value="Genomic_DNA"/>
</dbReference>